<sequence>SCKMIIYVESKAFLHKTFICVVYAHQTIARIRAQILHILYELGREEHQFRLKFRSEFLRDGFTVEDYKIPDNAVIKMVPMSKKQNSYADIKSLSETSSSADLGQGYSADVKQALLKEVKRFDQRERLLFDFKGMLYLHFMASCFAFLTTYWYSGFWTMLVFLFGTYMVPTFTRTGGFIGSQSIYKVWFCVIYGLGALFNAAASVYFCVVEWIRIVNHGCKDWEFVDDCSHQVVFSAIFFGIHGLSLLIASIIVWVLFWNFKMEYGDLIEKHLVQTRDIEKVMAAARSSKVKDRRIAAYELATLASCGDDNKFRIVADGGLEILISMALSSDTATQEHSVEALSEMLTVPAIQDTFVEMGGVKTLTALLHSTERRLIYEAATALSYIVADSEENKQAIVADHGLQDLCHAARHSDTDTQRIVAGIFLDLAFNPEIRAQMTSMNSPAKAMIEMCRDSEDTDTLRFALQTLELLAIESPDMICAQEDLVGVLLNFPSRSTDDKLYLLAGKILLYYAENQQTCEQLLQQPNLKVSLDLYARTRSAVLQKVVAKLIFCFMENKEFRSQARQLELDGILKYIKDNAADREAWDMADEGIRIMNEEPSGVPNLATMSTLEKLAQLEDDKPSYLRDRFGSRGSLSSKSSLRSIDKISSKGSGDVRKGID</sequence>
<dbReference type="InterPro" id="IPR000626">
    <property type="entry name" value="Ubiquitin-like_dom"/>
</dbReference>
<evidence type="ECO:0000256" key="3">
    <source>
        <dbReference type="SAM" id="Phobius"/>
    </source>
</evidence>
<dbReference type="SUPFAM" id="SSF54236">
    <property type="entry name" value="Ubiquitin-like"/>
    <property type="match status" value="1"/>
</dbReference>
<feature type="transmembrane region" description="Helical" evidence="3">
    <location>
        <begin position="186"/>
        <end position="212"/>
    </location>
</feature>
<accession>A0A8S4N386</accession>
<organism evidence="5 6">
    <name type="scientific">Owenia fusiformis</name>
    <name type="common">Polychaete worm</name>
    <dbReference type="NCBI Taxonomy" id="6347"/>
    <lineage>
        <taxon>Eukaryota</taxon>
        <taxon>Metazoa</taxon>
        <taxon>Spiralia</taxon>
        <taxon>Lophotrochozoa</taxon>
        <taxon>Annelida</taxon>
        <taxon>Polychaeta</taxon>
        <taxon>Sedentaria</taxon>
        <taxon>Canalipalpata</taxon>
        <taxon>Sabellida</taxon>
        <taxon>Oweniida</taxon>
        <taxon>Oweniidae</taxon>
        <taxon>Owenia</taxon>
    </lineage>
</organism>
<dbReference type="PROSITE" id="PS50053">
    <property type="entry name" value="UBIQUITIN_2"/>
    <property type="match status" value="1"/>
</dbReference>
<dbReference type="InterPro" id="IPR000225">
    <property type="entry name" value="Armadillo"/>
</dbReference>
<dbReference type="Gene3D" id="1.25.10.10">
    <property type="entry name" value="Leucine-rich Repeat Variant"/>
    <property type="match status" value="1"/>
</dbReference>
<evidence type="ECO:0000313" key="5">
    <source>
        <dbReference type="EMBL" id="CAH1775526.1"/>
    </source>
</evidence>
<evidence type="ECO:0000256" key="2">
    <source>
        <dbReference type="SAM" id="MobiDB-lite"/>
    </source>
</evidence>
<protein>
    <recommendedName>
        <fullName evidence="4">Ubiquitin-like domain-containing protein</fullName>
    </recommendedName>
</protein>
<keyword evidence="3" id="KW-0472">Membrane</keyword>
<evidence type="ECO:0000313" key="6">
    <source>
        <dbReference type="Proteomes" id="UP000749559"/>
    </source>
</evidence>
<dbReference type="CDD" id="cd17039">
    <property type="entry name" value="Ubl_ubiquitin_like"/>
    <property type="match status" value="1"/>
</dbReference>
<evidence type="ECO:0000259" key="4">
    <source>
        <dbReference type="PROSITE" id="PS50053"/>
    </source>
</evidence>
<reference evidence="5" key="1">
    <citation type="submission" date="2022-03" db="EMBL/GenBank/DDBJ databases">
        <authorList>
            <person name="Martin C."/>
        </authorList>
    </citation>
    <scope>NUCLEOTIDE SEQUENCE</scope>
</reference>
<dbReference type="SMART" id="SM00185">
    <property type="entry name" value="ARM"/>
    <property type="match status" value="3"/>
</dbReference>
<feature type="non-terminal residue" evidence="5">
    <location>
        <position position="1"/>
    </location>
</feature>
<comment type="caution">
    <text evidence="5">The sequence shown here is derived from an EMBL/GenBank/DDBJ whole genome shotgun (WGS) entry which is preliminary data.</text>
</comment>
<dbReference type="AlphaFoldDB" id="A0A8S4N386"/>
<gene>
    <name evidence="5" type="ORF">OFUS_LOCUS2822</name>
</gene>
<dbReference type="SUPFAM" id="SSF48371">
    <property type="entry name" value="ARM repeat"/>
    <property type="match status" value="1"/>
</dbReference>
<feature type="transmembrane region" description="Helical" evidence="3">
    <location>
        <begin position="232"/>
        <end position="257"/>
    </location>
</feature>
<dbReference type="InterPro" id="IPR011989">
    <property type="entry name" value="ARM-like"/>
</dbReference>
<name>A0A8S4N386_OWEFU</name>
<dbReference type="PROSITE" id="PS50176">
    <property type="entry name" value="ARM_REPEAT"/>
    <property type="match status" value="1"/>
</dbReference>
<dbReference type="InterPro" id="IPR016024">
    <property type="entry name" value="ARM-type_fold"/>
</dbReference>
<dbReference type="Proteomes" id="UP000749559">
    <property type="component" value="Unassembled WGS sequence"/>
</dbReference>
<keyword evidence="3" id="KW-0812">Transmembrane</keyword>
<proteinExistence type="predicted"/>
<keyword evidence="3" id="KW-1133">Transmembrane helix</keyword>
<keyword evidence="6" id="KW-1185">Reference proteome</keyword>
<dbReference type="OrthoDB" id="7537227at2759"/>
<feature type="region of interest" description="Disordered" evidence="2">
    <location>
        <begin position="629"/>
        <end position="661"/>
    </location>
</feature>
<dbReference type="PANTHER" id="PTHR46043:SF13">
    <property type="entry name" value="ARM REPEAT SUPERFAMILY PROTEIN"/>
    <property type="match status" value="1"/>
</dbReference>
<feature type="compositionally biased region" description="Low complexity" evidence="2">
    <location>
        <begin position="632"/>
        <end position="643"/>
    </location>
</feature>
<dbReference type="PANTHER" id="PTHR46043">
    <property type="entry name" value="ARM REPEAT SUPERFAMILY PROTEIN"/>
    <property type="match status" value="1"/>
</dbReference>
<evidence type="ECO:0000256" key="1">
    <source>
        <dbReference type="PROSITE-ProRule" id="PRU00259"/>
    </source>
</evidence>
<feature type="repeat" description="ARM" evidence="1">
    <location>
        <begin position="359"/>
        <end position="402"/>
    </location>
</feature>
<feature type="domain" description="Ubiquitin-like" evidence="4">
    <location>
        <begin position="6"/>
        <end position="78"/>
    </location>
</feature>
<dbReference type="Gene3D" id="3.10.20.90">
    <property type="entry name" value="Phosphatidylinositol 3-kinase Catalytic Subunit, Chain A, domain 1"/>
    <property type="match status" value="1"/>
</dbReference>
<feature type="compositionally biased region" description="Basic and acidic residues" evidence="2">
    <location>
        <begin position="644"/>
        <end position="661"/>
    </location>
</feature>
<dbReference type="EMBL" id="CAIIXF020000001">
    <property type="protein sequence ID" value="CAH1775526.1"/>
    <property type="molecule type" value="Genomic_DNA"/>
</dbReference>
<dbReference type="InterPro" id="IPR029071">
    <property type="entry name" value="Ubiquitin-like_domsf"/>
</dbReference>